<comment type="similarity">
    <text evidence="14">Belongs to the ribF family.</text>
</comment>
<evidence type="ECO:0000256" key="3">
    <source>
        <dbReference type="ARBA" id="ARBA00022630"/>
    </source>
</evidence>
<dbReference type="InterPro" id="IPR002606">
    <property type="entry name" value="Riboflavin_kinase_bac"/>
</dbReference>
<dbReference type="EC" id="2.7.7.2" evidence="14"/>
<dbReference type="Gene3D" id="3.40.50.620">
    <property type="entry name" value="HUPs"/>
    <property type="match status" value="1"/>
</dbReference>
<organism evidence="16 17">
    <name type="scientific">Chungangia koreensis</name>
    <dbReference type="NCBI Taxonomy" id="752657"/>
    <lineage>
        <taxon>Bacteria</taxon>
        <taxon>Bacillati</taxon>
        <taxon>Bacillota</taxon>
        <taxon>Bacilli</taxon>
        <taxon>Lactobacillales</taxon>
        <taxon>Chungangia</taxon>
    </lineage>
</organism>
<proteinExistence type="inferred from homology"/>
<evidence type="ECO:0000256" key="13">
    <source>
        <dbReference type="ARBA" id="ARBA00049494"/>
    </source>
</evidence>
<dbReference type="GO" id="GO:0003919">
    <property type="term" value="F:FMN adenylyltransferase activity"/>
    <property type="evidence" value="ECO:0007669"/>
    <property type="project" value="UniProtKB-EC"/>
</dbReference>
<keyword evidence="8 14" id="KW-0418">Kinase</keyword>
<dbReference type="SMART" id="SM00904">
    <property type="entry name" value="Flavokinase"/>
    <property type="match status" value="1"/>
</dbReference>
<keyword evidence="4 14" id="KW-0288">FMN</keyword>
<evidence type="ECO:0000256" key="12">
    <source>
        <dbReference type="ARBA" id="ARBA00047880"/>
    </source>
</evidence>
<comment type="catalytic activity">
    <reaction evidence="13 14">
        <text>FMN + ATP + H(+) = FAD + diphosphate</text>
        <dbReference type="Rhea" id="RHEA:17237"/>
        <dbReference type="ChEBI" id="CHEBI:15378"/>
        <dbReference type="ChEBI" id="CHEBI:30616"/>
        <dbReference type="ChEBI" id="CHEBI:33019"/>
        <dbReference type="ChEBI" id="CHEBI:57692"/>
        <dbReference type="ChEBI" id="CHEBI:58210"/>
        <dbReference type="EC" id="2.7.7.2"/>
    </reaction>
</comment>
<comment type="pathway">
    <text evidence="2 14">Cofactor biosynthesis; FMN biosynthesis; FMN from riboflavin (ATP route): step 1/1.</text>
</comment>
<evidence type="ECO:0000313" key="16">
    <source>
        <dbReference type="EMBL" id="MFC4409171.1"/>
    </source>
</evidence>
<dbReference type="NCBIfam" id="NF004160">
    <property type="entry name" value="PRK05627.1-3"/>
    <property type="match status" value="1"/>
</dbReference>
<dbReference type="NCBIfam" id="NF004162">
    <property type="entry name" value="PRK05627.1-5"/>
    <property type="match status" value="1"/>
</dbReference>
<feature type="domain" description="Riboflavin kinase" evidence="15">
    <location>
        <begin position="185"/>
        <end position="312"/>
    </location>
</feature>
<protein>
    <recommendedName>
        <fullName evidence="14">Riboflavin biosynthesis protein</fullName>
    </recommendedName>
    <domain>
        <recommendedName>
            <fullName evidence="14">Riboflavin kinase</fullName>
            <ecNumber evidence="14">2.7.1.26</ecNumber>
        </recommendedName>
        <alternativeName>
            <fullName evidence="14">Flavokinase</fullName>
        </alternativeName>
    </domain>
    <domain>
        <recommendedName>
            <fullName evidence="14">FMN adenylyltransferase</fullName>
            <ecNumber evidence="14">2.7.7.2</ecNumber>
        </recommendedName>
        <alternativeName>
            <fullName evidence="14">FAD pyrophosphorylase</fullName>
        </alternativeName>
        <alternativeName>
            <fullName evidence="14">FAD synthase</fullName>
        </alternativeName>
    </domain>
</protein>
<evidence type="ECO:0000256" key="14">
    <source>
        <dbReference type="PIRNR" id="PIRNR004491"/>
    </source>
</evidence>
<dbReference type="SUPFAM" id="SSF52374">
    <property type="entry name" value="Nucleotidylyl transferase"/>
    <property type="match status" value="1"/>
</dbReference>
<comment type="pathway">
    <text evidence="1 14">Cofactor biosynthesis; FAD biosynthesis; FAD from FMN: step 1/1.</text>
</comment>
<keyword evidence="6 14" id="KW-0548">Nucleotidyltransferase</keyword>
<evidence type="ECO:0000256" key="8">
    <source>
        <dbReference type="ARBA" id="ARBA00022777"/>
    </source>
</evidence>
<dbReference type="InterPro" id="IPR014729">
    <property type="entry name" value="Rossmann-like_a/b/a_fold"/>
</dbReference>
<evidence type="ECO:0000256" key="11">
    <source>
        <dbReference type="ARBA" id="ARBA00023268"/>
    </source>
</evidence>
<dbReference type="Pfam" id="PF01687">
    <property type="entry name" value="Flavokinase"/>
    <property type="match status" value="1"/>
</dbReference>
<dbReference type="PANTHER" id="PTHR22749">
    <property type="entry name" value="RIBOFLAVIN KINASE/FMN ADENYLYLTRANSFERASE"/>
    <property type="match status" value="1"/>
</dbReference>
<dbReference type="InterPro" id="IPR023465">
    <property type="entry name" value="Riboflavin_kinase_dom_sf"/>
</dbReference>
<dbReference type="InterPro" id="IPR015864">
    <property type="entry name" value="FAD_synthase"/>
</dbReference>
<name>A0ABV8WZT0_9LACT</name>
<keyword evidence="11" id="KW-0511">Multifunctional enzyme</keyword>
<evidence type="ECO:0000256" key="5">
    <source>
        <dbReference type="ARBA" id="ARBA00022679"/>
    </source>
</evidence>
<dbReference type="NCBIfam" id="TIGR00083">
    <property type="entry name" value="ribF"/>
    <property type="match status" value="1"/>
</dbReference>
<sequence length="315" mass="35502">MAVHYLTYPVNITIPDQGPFSLALGFFDGIHKGHQAVIQSAIETAKESGMKSAVMTFDPHPSLVLGKGKDKVLYITPLEQKIEILNDLGVDDIFIVRFTSEFSQLSPEQFVELFIKDLNVQHVTAGFDYSFGAFGKGSMEMMRTLGEGFFNVTVIEKQIAGDEKISSTKIRHLLVEGEMEEIHSLLGRPYRIDGFVVHGEKRGREIGFPTANVQPYGGAYVPTTGIYAVRMELHGKLYDGVCSVGYNPTFNNPDIRDLTIEVHLLDFDRNIYGEEVSVLWYKRFRDELKFDSVEALIEEMERDKEKAAAYLQSIE</sequence>
<evidence type="ECO:0000256" key="10">
    <source>
        <dbReference type="ARBA" id="ARBA00022840"/>
    </source>
</evidence>
<dbReference type="EMBL" id="JBHSEC010000002">
    <property type="protein sequence ID" value="MFC4409171.1"/>
    <property type="molecule type" value="Genomic_DNA"/>
</dbReference>
<gene>
    <name evidence="16" type="ORF">ACFOZY_01840</name>
</gene>
<evidence type="ECO:0000256" key="1">
    <source>
        <dbReference type="ARBA" id="ARBA00004726"/>
    </source>
</evidence>
<dbReference type="InterPro" id="IPR015865">
    <property type="entry name" value="Riboflavin_kinase_bac/euk"/>
</dbReference>
<keyword evidence="10 14" id="KW-0067">ATP-binding</keyword>
<comment type="caution">
    <text evidence="16">The sequence shown here is derived from an EMBL/GenBank/DDBJ whole genome shotgun (WGS) entry which is preliminary data.</text>
</comment>
<dbReference type="SUPFAM" id="SSF82114">
    <property type="entry name" value="Riboflavin kinase-like"/>
    <property type="match status" value="1"/>
</dbReference>
<dbReference type="EC" id="2.7.1.26" evidence="14"/>
<keyword evidence="17" id="KW-1185">Reference proteome</keyword>
<evidence type="ECO:0000256" key="9">
    <source>
        <dbReference type="ARBA" id="ARBA00022827"/>
    </source>
</evidence>
<evidence type="ECO:0000256" key="4">
    <source>
        <dbReference type="ARBA" id="ARBA00022643"/>
    </source>
</evidence>
<dbReference type="CDD" id="cd02064">
    <property type="entry name" value="FAD_synthetase_N"/>
    <property type="match status" value="1"/>
</dbReference>
<dbReference type="PANTHER" id="PTHR22749:SF6">
    <property type="entry name" value="RIBOFLAVIN KINASE"/>
    <property type="match status" value="1"/>
</dbReference>
<dbReference type="Pfam" id="PF06574">
    <property type="entry name" value="FAD_syn"/>
    <property type="match status" value="1"/>
</dbReference>
<accession>A0ABV8WZT0</accession>
<evidence type="ECO:0000256" key="2">
    <source>
        <dbReference type="ARBA" id="ARBA00005201"/>
    </source>
</evidence>
<keyword evidence="9 14" id="KW-0274">FAD</keyword>
<evidence type="ECO:0000313" key="17">
    <source>
        <dbReference type="Proteomes" id="UP001595817"/>
    </source>
</evidence>
<dbReference type="InterPro" id="IPR023468">
    <property type="entry name" value="Riboflavin_kinase"/>
</dbReference>
<dbReference type="PIRSF" id="PIRSF004491">
    <property type="entry name" value="FAD_Synth"/>
    <property type="match status" value="1"/>
</dbReference>
<keyword evidence="7 14" id="KW-0547">Nucleotide-binding</keyword>
<evidence type="ECO:0000259" key="15">
    <source>
        <dbReference type="SMART" id="SM00904"/>
    </source>
</evidence>
<comment type="catalytic activity">
    <reaction evidence="12 14">
        <text>riboflavin + ATP = FMN + ADP + H(+)</text>
        <dbReference type="Rhea" id="RHEA:14357"/>
        <dbReference type="ChEBI" id="CHEBI:15378"/>
        <dbReference type="ChEBI" id="CHEBI:30616"/>
        <dbReference type="ChEBI" id="CHEBI:57986"/>
        <dbReference type="ChEBI" id="CHEBI:58210"/>
        <dbReference type="ChEBI" id="CHEBI:456216"/>
        <dbReference type="EC" id="2.7.1.26"/>
    </reaction>
</comment>
<keyword evidence="3 14" id="KW-0285">Flavoprotein</keyword>
<reference evidence="17" key="1">
    <citation type="journal article" date="2019" name="Int. J. Syst. Evol. Microbiol.">
        <title>The Global Catalogue of Microorganisms (GCM) 10K type strain sequencing project: providing services to taxonomists for standard genome sequencing and annotation.</title>
        <authorList>
            <consortium name="The Broad Institute Genomics Platform"/>
            <consortium name="The Broad Institute Genome Sequencing Center for Infectious Disease"/>
            <person name="Wu L."/>
            <person name="Ma J."/>
        </authorList>
    </citation>
    <scope>NUCLEOTIDE SEQUENCE [LARGE SCALE GENOMIC DNA]</scope>
    <source>
        <strain evidence="17">CCUG 59778</strain>
    </source>
</reference>
<evidence type="ECO:0000256" key="7">
    <source>
        <dbReference type="ARBA" id="ARBA00022741"/>
    </source>
</evidence>
<evidence type="ECO:0000256" key="6">
    <source>
        <dbReference type="ARBA" id="ARBA00022695"/>
    </source>
</evidence>
<keyword evidence="5 14" id="KW-0808">Transferase</keyword>
<dbReference type="GO" id="GO:0008531">
    <property type="term" value="F:riboflavin kinase activity"/>
    <property type="evidence" value="ECO:0007669"/>
    <property type="project" value="UniProtKB-EC"/>
</dbReference>
<dbReference type="Gene3D" id="2.40.30.30">
    <property type="entry name" value="Riboflavin kinase-like"/>
    <property type="match status" value="1"/>
</dbReference>
<dbReference type="RefSeq" id="WP_378151646.1">
    <property type="nucleotide sequence ID" value="NZ_JBHSEC010000002.1"/>
</dbReference>
<dbReference type="Proteomes" id="UP001595817">
    <property type="component" value="Unassembled WGS sequence"/>
</dbReference>